<keyword evidence="6" id="KW-0997">Cell inner membrane</keyword>
<dbReference type="EMBL" id="PHHF01000076">
    <property type="protein sequence ID" value="PTD17207.1"/>
    <property type="molecule type" value="Genomic_DNA"/>
</dbReference>
<dbReference type="GO" id="GO:0015627">
    <property type="term" value="C:type II protein secretion system complex"/>
    <property type="evidence" value="ECO:0007669"/>
    <property type="project" value="InterPro"/>
</dbReference>
<evidence type="ECO:0000259" key="17">
    <source>
        <dbReference type="Pfam" id="PF00482"/>
    </source>
</evidence>
<dbReference type="InterPro" id="IPR042094">
    <property type="entry name" value="T2SS_GspF_sf"/>
</dbReference>
<feature type="domain" description="Type II secretion system protein GspF" evidence="17">
    <location>
        <begin position="278"/>
        <end position="399"/>
    </location>
</feature>
<dbReference type="PANTHER" id="PTHR30012">
    <property type="entry name" value="GENERAL SECRETION PATHWAY PROTEIN"/>
    <property type="match status" value="1"/>
</dbReference>
<keyword evidence="12 16" id="KW-0472">Membrane</keyword>
<evidence type="ECO:0000256" key="5">
    <source>
        <dbReference type="ARBA" id="ARBA00022475"/>
    </source>
</evidence>
<dbReference type="GO" id="GO:0005886">
    <property type="term" value="C:plasma membrane"/>
    <property type="evidence" value="ECO:0007669"/>
    <property type="project" value="UniProtKB-SubCell"/>
</dbReference>
<dbReference type="RefSeq" id="WP_107395873.1">
    <property type="nucleotide sequence ID" value="NZ_PHHF01000076.1"/>
</dbReference>
<keyword evidence="11 16" id="KW-1133">Transmembrane helix</keyword>
<evidence type="ECO:0000256" key="3">
    <source>
        <dbReference type="ARBA" id="ARBA00005745"/>
    </source>
</evidence>
<dbReference type="InterPro" id="IPR018076">
    <property type="entry name" value="T2SS_GspF_dom"/>
</dbReference>
<evidence type="ECO:0000256" key="9">
    <source>
        <dbReference type="ARBA" id="ARBA00022837"/>
    </source>
</evidence>
<dbReference type="GO" id="GO:0046872">
    <property type="term" value="F:metal ion binding"/>
    <property type="evidence" value="ECO:0007669"/>
    <property type="project" value="UniProtKB-KW"/>
</dbReference>
<dbReference type="PRINTS" id="PR00812">
    <property type="entry name" value="BCTERIALGSPF"/>
</dbReference>
<accession>A0A2T4HN59</accession>
<dbReference type="FunFam" id="1.20.81.30:FF:000001">
    <property type="entry name" value="Type II secretion system protein F"/>
    <property type="match status" value="2"/>
</dbReference>
<feature type="region of interest" description="Disordered" evidence="15">
    <location>
        <begin position="1"/>
        <end position="28"/>
    </location>
</feature>
<evidence type="ECO:0000256" key="6">
    <source>
        <dbReference type="ARBA" id="ARBA00022519"/>
    </source>
</evidence>
<evidence type="ECO:0000256" key="1">
    <source>
        <dbReference type="ARBA" id="ARBA00002684"/>
    </source>
</evidence>
<keyword evidence="10" id="KW-0653">Protein transport</keyword>
<evidence type="ECO:0000256" key="12">
    <source>
        <dbReference type="ARBA" id="ARBA00023136"/>
    </source>
</evidence>
<evidence type="ECO:0000256" key="2">
    <source>
        <dbReference type="ARBA" id="ARBA00004429"/>
    </source>
</evidence>
<evidence type="ECO:0000313" key="19">
    <source>
        <dbReference type="Proteomes" id="UP000241206"/>
    </source>
</evidence>
<reference evidence="18 19" key="1">
    <citation type="submission" date="2017-11" db="EMBL/GenBank/DDBJ databases">
        <title>Sphingomonas oleivorans sp. nov., isolated from oil-contaminated soil.</title>
        <authorList>
            <person name="Wang L."/>
            <person name="Chen L."/>
        </authorList>
    </citation>
    <scope>NUCLEOTIDE SEQUENCE [LARGE SCALE GENOMIC DNA]</scope>
    <source>
        <strain evidence="18 19">K101</strain>
    </source>
</reference>
<comment type="similarity">
    <text evidence="3 14">Belongs to the GSP F family.</text>
</comment>
<feature type="transmembrane region" description="Helical" evidence="16">
    <location>
        <begin position="227"/>
        <end position="246"/>
    </location>
</feature>
<dbReference type="AlphaFoldDB" id="A0A2T4HN59"/>
<keyword evidence="4 14" id="KW-0813">Transport</keyword>
<evidence type="ECO:0000256" key="4">
    <source>
        <dbReference type="ARBA" id="ARBA00022448"/>
    </source>
</evidence>
<dbReference type="InterPro" id="IPR011850">
    <property type="entry name" value="T2SS_GspF"/>
</dbReference>
<dbReference type="Proteomes" id="UP000241206">
    <property type="component" value="Unassembled WGS sequence"/>
</dbReference>
<evidence type="ECO:0000256" key="16">
    <source>
        <dbReference type="SAM" id="Phobius"/>
    </source>
</evidence>
<dbReference type="Pfam" id="PF00482">
    <property type="entry name" value="T2SSF"/>
    <property type="match status" value="2"/>
</dbReference>
<evidence type="ECO:0000256" key="10">
    <source>
        <dbReference type="ARBA" id="ARBA00022927"/>
    </source>
</evidence>
<organism evidence="18 19">
    <name type="scientific">Edaphosphingomonas fennica</name>
    <dbReference type="NCBI Taxonomy" id="114404"/>
    <lineage>
        <taxon>Bacteria</taxon>
        <taxon>Pseudomonadati</taxon>
        <taxon>Pseudomonadota</taxon>
        <taxon>Alphaproteobacteria</taxon>
        <taxon>Sphingomonadales</taxon>
        <taxon>Rhizorhabdaceae</taxon>
        <taxon>Edaphosphingomonas</taxon>
    </lineage>
</organism>
<evidence type="ECO:0000256" key="8">
    <source>
        <dbReference type="ARBA" id="ARBA00022723"/>
    </source>
</evidence>
<sequence>MPNYDYVALDTGGRERRGSVRADTPNEGRAKLEARKLYVVRIEQGSETVPAPSLLSRAGAPALKRRLSAKQLTLFTRQVATLAQVAPLEEALRTIARQAEQPHVRRVLENVHAGVVEGRRLSDSMAREPRSFPPLYRAMVAAGESSGSLPTILDRLSDLLERQAAVRAKVMTALAYPTILALVAVGVVFALMVFVVPQVVAQFDSVGQDLPLLTRIVIGISNFLRNWWWALALLIAGLGVLGWRGLREPHIRMAVDRSILRIPLIGRLVRDLHAARMARTLSTMVSSRLPLLEGLALTTGTIHNRALRAASADIVEAIRGGGSLSVALRRAGVFPPLLVYMTASGEAAGKLDIMLERAADYLEREFDAFTSAALSLLEPAIIVLMGGIVAIIVLSILLPILQLDTLAGA</sequence>
<keyword evidence="5" id="KW-1003">Cell membrane</keyword>
<evidence type="ECO:0000313" key="18">
    <source>
        <dbReference type="EMBL" id="PTD17207.1"/>
    </source>
</evidence>
<evidence type="ECO:0000256" key="7">
    <source>
        <dbReference type="ARBA" id="ARBA00022692"/>
    </source>
</evidence>
<keyword evidence="9" id="KW-0106">Calcium</keyword>
<feature type="transmembrane region" description="Helical" evidence="16">
    <location>
        <begin position="380"/>
        <end position="401"/>
    </location>
</feature>
<dbReference type="PROSITE" id="PS00874">
    <property type="entry name" value="T2SP_F"/>
    <property type="match status" value="1"/>
</dbReference>
<feature type="domain" description="Type II secretion system protein GspF" evidence="17">
    <location>
        <begin position="75"/>
        <end position="197"/>
    </location>
</feature>
<feature type="transmembrane region" description="Helical" evidence="16">
    <location>
        <begin position="173"/>
        <end position="196"/>
    </location>
</feature>
<keyword evidence="7 14" id="KW-0812">Transmembrane</keyword>
<evidence type="ECO:0000256" key="14">
    <source>
        <dbReference type="RuleBase" id="RU003923"/>
    </source>
</evidence>
<comment type="function">
    <text evidence="1">Component of the type II secretion system inner membrane complex required for the energy-dependent secretion of extracellular factors such as proteases and toxins from the periplasm.</text>
</comment>
<dbReference type="NCBIfam" id="TIGR02120">
    <property type="entry name" value="GspF"/>
    <property type="match status" value="1"/>
</dbReference>
<dbReference type="InterPro" id="IPR001992">
    <property type="entry name" value="T2SS_GspF/T4SS_PilC_CS"/>
</dbReference>
<dbReference type="InterPro" id="IPR003004">
    <property type="entry name" value="GspF/PilC"/>
</dbReference>
<feature type="compositionally biased region" description="Basic and acidic residues" evidence="15">
    <location>
        <begin position="12"/>
        <end position="28"/>
    </location>
</feature>
<gene>
    <name evidence="18" type="primary">gspF</name>
    <name evidence="18" type="ORF">CV103_19690</name>
</gene>
<proteinExistence type="inferred from homology"/>
<evidence type="ECO:0000256" key="11">
    <source>
        <dbReference type="ARBA" id="ARBA00022989"/>
    </source>
</evidence>
<dbReference type="PANTHER" id="PTHR30012:SF0">
    <property type="entry name" value="TYPE II SECRETION SYSTEM PROTEIN F-RELATED"/>
    <property type="match status" value="1"/>
</dbReference>
<evidence type="ECO:0000256" key="15">
    <source>
        <dbReference type="SAM" id="MobiDB-lite"/>
    </source>
</evidence>
<dbReference type="GO" id="GO:0015628">
    <property type="term" value="P:protein secretion by the type II secretion system"/>
    <property type="evidence" value="ECO:0007669"/>
    <property type="project" value="InterPro"/>
</dbReference>
<evidence type="ECO:0000256" key="13">
    <source>
        <dbReference type="ARBA" id="ARBA00030750"/>
    </source>
</evidence>
<protein>
    <recommendedName>
        <fullName evidence="13">General secretion pathway protein F</fullName>
    </recommendedName>
</protein>
<keyword evidence="8" id="KW-0479">Metal-binding</keyword>
<comment type="subcellular location">
    <subcellularLocation>
        <location evidence="2 14">Cell inner membrane</location>
        <topology evidence="2 14">Multi-pass membrane protein</topology>
    </subcellularLocation>
</comment>
<dbReference type="Gene3D" id="1.20.81.30">
    <property type="entry name" value="Type II secretion system (T2SS), domain F"/>
    <property type="match status" value="2"/>
</dbReference>
<comment type="caution">
    <text evidence="18">The sequence shown here is derived from an EMBL/GenBank/DDBJ whole genome shotgun (WGS) entry which is preliminary data.</text>
</comment>
<name>A0A2T4HN59_9SPHN</name>
<keyword evidence="19" id="KW-1185">Reference proteome</keyword>